<dbReference type="CDD" id="cd00104">
    <property type="entry name" value="KAZAL_FS"/>
    <property type="match status" value="2"/>
</dbReference>
<dbReference type="OMA" id="PETIFRW"/>
<dbReference type="InterPro" id="IPR036773">
    <property type="entry name" value="TB_dom_sf"/>
</dbReference>
<dbReference type="GO" id="GO:0050840">
    <property type="term" value="F:extracellular matrix binding"/>
    <property type="evidence" value="ECO:0007669"/>
    <property type="project" value="TreeGrafter"/>
</dbReference>
<proteinExistence type="predicted"/>
<dbReference type="Ensembl" id="ENSEBUT00000017190.1">
    <property type="protein sequence ID" value="ENSEBUP00000016614.1"/>
    <property type="gene ID" value="ENSEBUG00000010417.1"/>
</dbReference>
<dbReference type="AlphaFoldDB" id="A0A8C4WX22"/>
<dbReference type="PANTHER" id="PTHR13866:SF14">
    <property type="entry name" value="BM-40"/>
    <property type="match status" value="1"/>
</dbReference>
<dbReference type="InterPro" id="IPR036058">
    <property type="entry name" value="Kazal_dom_sf"/>
</dbReference>
<dbReference type="Gene3D" id="3.90.290.10">
    <property type="entry name" value="TGF-beta binding (TB) domain"/>
    <property type="match status" value="1"/>
</dbReference>
<dbReference type="Proteomes" id="UP000694388">
    <property type="component" value="Unplaced"/>
</dbReference>
<feature type="domain" description="Kazal-like" evidence="5">
    <location>
        <begin position="231"/>
        <end position="281"/>
    </location>
</feature>
<dbReference type="InterPro" id="IPR002350">
    <property type="entry name" value="Kazal_dom"/>
</dbReference>
<dbReference type="PROSITE" id="PS51465">
    <property type="entry name" value="KAZAL_2"/>
    <property type="match status" value="2"/>
</dbReference>
<dbReference type="PANTHER" id="PTHR13866">
    <property type="entry name" value="SPARC OSTEONECTIN"/>
    <property type="match status" value="1"/>
</dbReference>
<keyword evidence="4" id="KW-0325">Glycoprotein</keyword>
<name>A0A8C4WX22_EPTBU</name>
<evidence type="ECO:0000256" key="3">
    <source>
        <dbReference type="ARBA" id="ARBA00023157"/>
    </source>
</evidence>
<keyword evidence="3" id="KW-1015">Disulfide bond</keyword>
<dbReference type="Gene3D" id="3.30.60.30">
    <property type="match status" value="2"/>
</dbReference>
<dbReference type="Pfam" id="PF07648">
    <property type="entry name" value="Kazal_2"/>
    <property type="match status" value="2"/>
</dbReference>
<evidence type="ECO:0000256" key="2">
    <source>
        <dbReference type="ARBA" id="ARBA00022737"/>
    </source>
</evidence>
<dbReference type="GO" id="GO:0005509">
    <property type="term" value="F:calcium ion binding"/>
    <property type="evidence" value="ECO:0007669"/>
    <property type="project" value="TreeGrafter"/>
</dbReference>
<evidence type="ECO:0000313" key="7">
    <source>
        <dbReference type="Proteomes" id="UP000694388"/>
    </source>
</evidence>
<dbReference type="SUPFAM" id="SSF100895">
    <property type="entry name" value="Kazal-type serine protease inhibitors"/>
    <property type="match status" value="2"/>
</dbReference>
<organism evidence="6 7">
    <name type="scientific">Eptatretus burgeri</name>
    <name type="common">Inshore hagfish</name>
    <dbReference type="NCBI Taxonomy" id="7764"/>
    <lineage>
        <taxon>Eukaryota</taxon>
        <taxon>Metazoa</taxon>
        <taxon>Chordata</taxon>
        <taxon>Craniata</taxon>
        <taxon>Vertebrata</taxon>
        <taxon>Cyclostomata</taxon>
        <taxon>Myxini</taxon>
        <taxon>Myxiniformes</taxon>
        <taxon>Myxinidae</taxon>
        <taxon>Eptatretinae</taxon>
        <taxon>Eptatretus</taxon>
    </lineage>
</organism>
<dbReference type="Pfam" id="PF21333">
    <property type="entry name" value="FST_N"/>
    <property type="match status" value="1"/>
</dbReference>
<dbReference type="GO" id="GO:0005615">
    <property type="term" value="C:extracellular space"/>
    <property type="evidence" value="ECO:0007669"/>
    <property type="project" value="TreeGrafter"/>
</dbReference>
<keyword evidence="7" id="KW-1185">Reference proteome</keyword>
<reference evidence="6" key="2">
    <citation type="submission" date="2025-09" db="UniProtKB">
        <authorList>
            <consortium name="Ensembl"/>
        </authorList>
    </citation>
    <scope>IDENTIFICATION</scope>
</reference>
<dbReference type="GeneTree" id="ENSGT00940000157072"/>
<evidence type="ECO:0000256" key="1">
    <source>
        <dbReference type="ARBA" id="ARBA00022729"/>
    </source>
</evidence>
<sequence>MISQKCIGPDVFYWIRHCMVEVWNCWSEQASDGRCRILVMSGVERAECCTGKQSQLSWTNEDASPETIFRWMFFNTGAPDCQPCKGLGVECGTDEECEMSAEMLPRCVCAPECDASSAAPVCGTDGTTYQNECLLRWARCSSQRPLSVQYTGDCKGKCCNESVFFILLQQSNQGICTFVFLHYSWLCRVRRGKMSIGKGVAVEGKRKVVLSVVCPGNTHCVLDQHERAHCVSCTLGRCPHPGPTDTVCGRDGHTYDSVCRLRHVTCLRGRSIGVTHAGSCLCTY</sequence>
<evidence type="ECO:0000259" key="5">
    <source>
        <dbReference type="PROSITE" id="PS51465"/>
    </source>
</evidence>
<accession>A0A8C4WX22</accession>
<feature type="domain" description="Kazal-like" evidence="5">
    <location>
        <begin position="108"/>
        <end position="156"/>
    </location>
</feature>
<protein>
    <submittedName>
        <fullName evidence="6">Follistatin</fullName>
    </submittedName>
</protein>
<evidence type="ECO:0000256" key="4">
    <source>
        <dbReference type="ARBA" id="ARBA00023180"/>
    </source>
</evidence>
<evidence type="ECO:0000313" key="6">
    <source>
        <dbReference type="Ensembl" id="ENSEBUP00000016614.1"/>
    </source>
</evidence>
<dbReference type="SMART" id="SM00280">
    <property type="entry name" value="KAZAL"/>
    <property type="match status" value="2"/>
</dbReference>
<keyword evidence="1" id="KW-0732">Signal</keyword>
<dbReference type="GO" id="GO:0005518">
    <property type="term" value="F:collagen binding"/>
    <property type="evidence" value="ECO:0007669"/>
    <property type="project" value="TreeGrafter"/>
</dbReference>
<keyword evidence="2" id="KW-0677">Repeat</keyword>
<reference evidence="6" key="1">
    <citation type="submission" date="2025-08" db="UniProtKB">
        <authorList>
            <consortium name="Ensembl"/>
        </authorList>
    </citation>
    <scope>IDENTIFICATION</scope>
</reference>